<organism evidence="1 2">
    <name type="scientific">Massilia violaceinigra</name>
    <dbReference type="NCBI Taxonomy" id="2045208"/>
    <lineage>
        <taxon>Bacteria</taxon>
        <taxon>Pseudomonadati</taxon>
        <taxon>Pseudomonadota</taxon>
        <taxon>Betaproteobacteria</taxon>
        <taxon>Burkholderiales</taxon>
        <taxon>Oxalobacteraceae</taxon>
        <taxon>Telluria group</taxon>
        <taxon>Massilia</taxon>
    </lineage>
</organism>
<accession>A0A2D2DG89</accession>
<dbReference type="AlphaFoldDB" id="A0A2D2DG89"/>
<gene>
    <name evidence="1" type="ORF">CR152_05330</name>
</gene>
<dbReference type="SUPFAM" id="SSF55724">
    <property type="entry name" value="Mog1p/PsbP-like"/>
    <property type="match status" value="1"/>
</dbReference>
<dbReference type="RefSeq" id="WP_099873992.1">
    <property type="nucleotide sequence ID" value="NZ_CP024608.1"/>
</dbReference>
<dbReference type="Proteomes" id="UP000229897">
    <property type="component" value="Chromosome"/>
</dbReference>
<dbReference type="Gene3D" id="3.40.1000.10">
    <property type="entry name" value="Mog1/PsbP, alpha/beta/alpha sandwich"/>
    <property type="match status" value="1"/>
</dbReference>
<proteinExistence type="predicted"/>
<name>A0A2D2DG89_9BURK</name>
<dbReference type="OrthoDB" id="7018905at2"/>
<keyword evidence="2" id="KW-1185">Reference proteome</keyword>
<dbReference type="InterPro" id="IPR014894">
    <property type="entry name" value="DcrB/EagT6"/>
</dbReference>
<dbReference type="InterPro" id="IPR016123">
    <property type="entry name" value="Mog1/PsbP_a/b/a-sand"/>
</dbReference>
<reference evidence="1" key="1">
    <citation type="submission" date="2017-10" db="EMBL/GenBank/DDBJ databases">
        <title>Massilia psychrophilum sp. nov., a novel purple-pigmented bacterium isolated from Tianshan glacier, Xinjiang Municipality, China.</title>
        <authorList>
            <person name="Wang H."/>
        </authorList>
    </citation>
    <scope>NUCLEOTIDE SEQUENCE [LARGE SCALE GENOMIC DNA]</scope>
    <source>
        <strain evidence="1">B2</strain>
    </source>
</reference>
<protein>
    <recommendedName>
        <fullName evidence="3">DUF1795 domain-containing protein</fullName>
    </recommendedName>
</protein>
<dbReference type="KEGG" id="mass:CR152_05330"/>
<sequence length="309" mass="33055">MDDQATQPYHANDLSFDLPAALRDKTMHMFTVSDQGASEFSLVISHADTQPEEELDDFSSRLVQEMGRALPKFQLRHSKETLLDGGPAIDLAYSWRKDGIFMHQRQVIALMRGTVPGSTQAIMIAATCLASFGDAWNATFDRMLASVRLRRPLAAGTAAGAANAPDAAAGPTPPFIFALSERRRMLNVFADRDEACRKTDAREVEQETWTFFDADGEALQAQFVVPNSGTLWRKAGSYLLAPPETAGATPLTACLPQGVVLQALAPALPFASIDEVRAYLLARAGGDGAALSGGALSGAALPGPLNRHG</sequence>
<evidence type="ECO:0000313" key="1">
    <source>
        <dbReference type="EMBL" id="ATQ74004.1"/>
    </source>
</evidence>
<dbReference type="EMBL" id="CP024608">
    <property type="protein sequence ID" value="ATQ74004.1"/>
    <property type="molecule type" value="Genomic_DNA"/>
</dbReference>
<evidence type="ECO:0000313" key="2">
    <source>
        <dbReference type="Proteomes" id="UP000229897"/>
    </source>
</evidence>
<evidence type="ECO:0008006" key="3">
    <source>
        <dbReference type="Google" id="ProtNLM"/>
    </source>
</evidence>
<dbReference type="Pfam" id="PF08786">
    <property type="entry name" value="DcrB"/>
    <property type="match status" value="1"/>
</dbReference>